<feature type="region of interest" description="Disordered" evidence="1">
    <location>
        <begin position="52"/>
        <end position="88"/>
    </location>
</feature>
<dbReference type="EMBL" id="PDXD01000001">
    <property type="protein sequence ID" value="RYN83415.1"/>
    <property type="molecule type" value="Genomic_DNA"/>
</dbReference>
<dbReference type="AlphaFoldDB" id="A0A4Q4NWD3"/>
<feature type="region of interest" description="Disordered" evidence="1">
    <location>
        <begin position="274"/>
        <end position="297"/>
    </location>
</feature>
<evidence type="ECO:0000313" key="3">
    <source>
        <dbReference type="Proteomes" id="UP000291422"/>
    </source>
</evidence>
<sequence>MSTDETPVGWLPSIDEWFDYVFDPEDGHELDFSPSNSDRELSQEDLEEWNQMNVTEDEDGHADEDSAINNLNNRHHNRDDAWSEAEAQADAEIAESTGTIAPEDKVQLTDTINDGIDRCKQAMENNSAKLEQDIEDANQSFHAEIELMNEWHERIKTQDFILDKRKEIHVRLPTNQVVTPAHNALVDEDAKEGILIAESFRAIKTEKANIRAKLASQIEKAKDAYRRDSVILSTQIECFRNVAELSGIDFDTGVDEYILYQPIAPVIGVQSSTQVQGSSSTRPRQSNTAKANKRRRPTVSVFNLPEKGCSNCSRLQEELSTAHRKIDRIQAAAPVPDMRKLIKHGEQILSELIHQRDSADGAATKELEDKKLSTEAALEDLANEQARIRKIYIGIGHFWDHENQDVWQETYGLCREEMVRIKKEQQALENHDFRCEEKVNKRQWDSRELLVKQIKFYGSLLSLARSHVVNRWGDLILSDLDSE</sequence>
<comment type="caution">
    <text evidence="2">The sequence shown here is derived from an EMBL/GenBank/DDBJ whole genome shotgun (WGS) entry which is preliminary data.</text>
</comment>
<proteinExistence type="predicted"/>
<dbReference type="Proteomes" id="UP000291422">
    <property type="component" value="Unassembled WGS sequence"/>
</dbReference>
<evidence type="ECO:0000256" key="1">
    <source>
        <dbReference type="SAM" id="MobiDB-lite"/>
    </source>
</evidence>
<name>A0A4Q4NWD3_ALTAL</name>
<reference evidence="3" key="1">
    <citation type="journal article" date="2019" name="bioRxiv">
        <title>Genomics, evolutionary history and diagnostics of the Alternaria alternata species group including apple and Asian pear pathotypes.</title>
        <authorList>
            <person name="Armitage A.D."/>
            <person name="Cockerton H.M."/>
            <person name="Sreenivasaprasad S."/>
            <person name="Woodhall J.W."/>
            <person name="Lane C.R."/>
            <person name="Harrison R.J."/>
            <person name="Clarkson J.P."/>
        </authorList>
    </citation>
    <scope>NUCLEOTIDE SEQUENCE [LARGE SCALE GENOMIC DNA]</scope>
    <source>
        <strain evidence="3">FERA 1177</strain>
    </source>
</reference>
<accession>A0A4Q4NWD3</accession>
<dbReference type="VEuPathDB" id="FungiDB:CC77DRAFT_1065418"/>
<evidence type="ECO:0000313" key="2">
    <source>
        <dbReference type="EMBL" id="RYN83415.1"/>
    </source>
</evidence>
<feature type="compositionally biased region" description="Acidic residues" evidence="1">
    <location>
        <begin position="55"/>
        <end position="66"/>
    </location>
</feature>
<protein>
    <submittedName>
        <fullName evidence="2">Uncharacterized protein</fullName>
    </submittedName>
</protein>
<organism evidence="2 3">
    <name type="scientific">Alternaria alternata</name>
    <name type="common">Alternaria rot fungus</name>
    <name type="synonym">Torula alternata</name>
    <dbReference type="NCBI Taxonomy" id="5599"/>
    <lineage>
        <taxon>Eukaryota</taxon>
        <taxon>Fungi</taxon>
        <taxon>Dikarya</taxon>
        <taxon>Ascomycota</taxon>
        <taxon>Pezizomycotina</taxon>
        <taxon>Dothideomycetes</taxon>
        <taxon>Pleosporomycetidae</taxon>
        <taxon>Pleosporales</taxon>
        <taxon>Pleosporineae</taxon>
        <taxon>Pleosporaceae</taxon>
        <taxon>Alternaria</taxon>
        <taxon>Alternaria sect. Alternaria</taxon>
        <taxon>Alternaria alternata complex</taxon>
    </lineage>
</organism>
<gene>
    <name evidence="2" type="ORF">AA0117_g1570</name>
</gene>